<organism evidence="2 3">
    <name type="scientific">Polychaeton citri CBS 116435</name>
    <dbReference type="NCBI Taxonomy" id="1314669"/>
    <lineage>
        <taxon>Eukaryota</taxon>
        <taxon>Fungi</taxon>
        <taxon>Dikarya</taxon>
        <taxon>Ascomycota</taxon>
        <taxon>Pezizomycotina</taxon>
        <taxon>Dothideomycetes</taxon>
        <taxon>Dothideomycetidae</taxon>
        <taxon>Capnodiales</taxon>
        <taxon>Capnodiaceae</taxon>
        <taxon>Polychaeton</taxon>
    </lineage>
</organism>
<keyword evidence="1" id="KW-0732">Signal</keyword>
<protein>
    <submittedName>
        <fullName evidence="2">Uncharacterized protein</fullName>
    </submittedName>
</protein>
<sequence>MALFFLITLLSFMSFMHSVTAAAIPSSPTVVTSVSGSVTLYGVVYATPWITVTHQSAFPTPTDDVDYSTVTVRATHTIYSDPPISLETAPPSNVVLGGVAARQIIDVDRSNAINFSRLGALWSASLSVPPHSSSVSDPAIVVAGIEDDAPKAAWVTAPTRFPKLPMTLTTSITIDNLPTVTVTITKIKGGDDAYVTATEIASPPTTEVIKQPVPTAA</sequence>
<accession>A0A9P4ULY7</accession>
<evidence type="ECO:0000313" key="2">
    <source>
        <dbReference type="EMBL" id="KAF2717435.1"/>
    </source>
</evidence>
<evidence type="ECO:0000313" key="3">
    <source>
        <dbReference type="Proteomes" id="UP000799441"/>
    </source>
</evidence>
<name>A0A9P4ULY7_9PEZI</name>
<evidence type="ECO:0000256" key="1">
    <source>
        <dbReference type="SAM" id="SignalP"/>
    </source>
</evidence>
<feature type="chain" id="PRO_5040258526" evidence="1">
    <location>
        <begin position="22"/>
        <end position="217"/>
    </location>
</feature>
<dbReference type="Proteomes" id="UP000799441">
    <property type="component" value="Unassembled WGS sequence"/>
</dbReference>
<reference evidence="2" key="1">
    <citation type="journal article" date="2020" name="Stud. Mycol.">
        <title>101 Dothideomycetes genomes: a test case for predicting lifestyles and emergence of pathogens.</title>
        <authorList>
            <person name="Haridas S."/>
            <person name="Albert R."/>
            <person name="Binder M."/>
            <person name="Bloem J."/>
            <person name="Labutti K."/>
            <person name="Salamov A."/>
            <person name="Andreopoulos B."/>
            <person name="Baker S."/>
            <person name="Barry K."/>
            <person name="Bills G."/>
            <person name="Bluhm B."/>
            <person name="Cannon C."/>
            <person name="Castanera R."/>
            <person name="Culley D."/>
            <person name="Daum C."/>
            <person name="Ezra D."/>
            <person name="Gonzalez J."/>
            <person name="Henrissat B."/>
            <person name="Kuo A."/>
            <person name="Liang C."/>
            <person name="Lipzen A."/>
            <person name="Lutzoni F."/>
            <person name="Magnuson J."/>
            <person name="Mondo S."/>
            <person name="Nolan M."/>
            <person name="Ohm R."/>
            <person name="Pangilinan J."/>
            <person name="Park H.-J."/>
            <person name="Ramirez L."/>
            <person name="Alfaro M."/>
            <person name="Sun H."/>
            <person name="Tritt A."/>
            <person name="Yoshinaga Y."/>
            <person name="Zwiers L.-H."/>
            <person name="Turgeon B."/>
            <person name="Goodwin S."/>
            <person name="Spatafora J."/>
            <person name="Crous P."/>
            <person name="Grigoriev I."/>
        </authorList>
    </citation>
    <scope>NUCLEOTIDE SEQUENCE</scope>
    <source>
        <strain evidence="2">CBS 116435</strain>
    </source>
</reference>
<dbReference type="EMBL" id="MU003844">
    <property type="protein sequence ID" value="KAF2717435.1"/>
    <property type="molecule type" value="Genomic_DNA"/>
</dbReference>
<feature type="signal peptide" evidence="1">
    <location>
        <begin position="1"/>
        <end position="21"/>
    </location>
</feature>
<comment type="caution">
    <text evidence="2">The sequence shown here is derived from an EMBL/GenBank/DDBJ whole genome shotgun (WGS) entry which is preliminary data.</text>
</comment>
<gene>
    <name evidence="2" type="ORF">K431DRAFT_297835</name>
</gene>
<proteinExistence type="predicted"/>
<keyword evidence="3" id="KW-1185">Reference proteome</keyword>
<dbReference type="AlphaFoldDB" id="A0A9P4ULY7"/>